<evidence type="ECO:0000256" key="1">
    <source>
        <dbReference type="SAM" id="Phobius"/>
    </source>
</evidence>
<keyword evidence="1" id="KW-0472">Membrane</keyword>
<feature type="non-terminal residue" evidence="2">
    <location>
        <position position="1"/>
    </location>
</feature>
<proteinExistence type="predicted"/>
<reference evidence="2" key="1">
    <citation type="submission" date="2021-06" db="EMBL/GenBank/DDBJ databases">
        <authorList>
            <person name="Hodson N. C."/>
            <person name="Mongue J. A."/>
            <person name="Jaron S. K."/>
        </authorList>
    </citation>
    <scope>NUCLEOTIDE SEQUENCE</scope>
</reference>
<dbReference type="EMBL" id="CAJVCH010100636">
    <property type="protein sequence ID" value="CAG7723587.1"/>
    <property type="molecule type" value="Genomic_DNA"/>
</dbReference>
<keyword evidence="3" id="KW-1185">Reference proteome</keyword>
<sequence length="133" mass="14923">STTIVIILDASKAGGRESLIWIFGTAAGIVIDQIVGLYIFTCDKFNEGRIWDNFGSSFDSKDNNRELKRTTEIPTGTTFERAGEVFVDVFIVNLRPFLINNVELLEERNFEKFGVIGEVIEEKNVTNSMSGQH</sequence>
<evidence type="ECO:0000313" key="2">
    <source>
        <dbReference type="EMBL" id="CAG7723587.1"/>
    </source>
</evidence>
<protein>
    <submittedName>
        <fullName evidence="2">Uncharacterized protein</fullName>
    </submittedName>
</protein>
<feature type="transmembrane region" description="Helical" evidence="1">
    <location>
        <begin position="20"/>
        <end position="40"/>
    </location>
</feature>
<keyword evidence="1" id="KW-0812">Transmembrane</keyword>
<accession>A0A8J2NRW3</accession>
<dbReference type="AlphaFoldDB" id="A0A8J2NRW3"/>
<organism evidence="2 3">
    <name type="scientific">Allacma fusca</name>
    <dbReference type="NCBI Taxonomy" id="39272"/>
    <lineage>
        <taxon>Eukaryota</taxon>
        <taxon>Metazoa</taxon>
        <taxon>Ecdysozoa</taxon>
        <taxon>Arthropoda</taxon>
        <taxon>Hexapoda</taxon>
        <taxon>Collembola</taxon>
        <taxon>Symphypleona</taxon>
        <taxon>Sminthuridae</taxon>
        <taxon>Allacma</taxon>
    </lineage>
</organism>
<dbReference type="Proteomes" id="UP000708208">
    <property type="component" value="Unassembled WGS sequence"/>
</dbReference>
<keyword evidence="1" id="KW-1133">Transmembrane helix</keyword>
<evidence type="ECO:0000313" key="3">
    <source>
        <dbReference type="Proteomes" id="UP000708208"/>
    </source>
</evidence>
<gene>
    <name evidence="2" type="ORF">AFUS01_LOCUS12666</name>
</gene>
<comment type="caution">
    <text evidence="2">The sequence shown here is derived from an EMBL/GenBank/DDBJ whole genome shotgun (WGS) entry which is preliminary data.</text>
</comment>
<name>A0A8J2NRW3_9HEXA</name>